<reference evidence="9 10" key="1">
    <citation type="submission" date="2018-07" db="EMBL/GenBank/DDBJ databases">
        <title>Genomic Encyclopedia of Type Strains, Phase III (KMG-III): the genomes of soil and plant-associated and newly described type strains.</title>
        <authorList>
            <person name="Whitman W."/>
        </authorList>
    </citation>
    <scope>NUCLEOTIDE SEQUENCE [LARGE SCALE GENOMIC DNA]</scope>
    <source>
        <strain evidence="9 10">CECT 7506</strain>
    </source>
</reference>
<evidence type="ECO:0000256" key="7">
    <source>
        <dbReference type="ARBA" id="ARBA00023163"/>
    </source>
</evidence>
<dbReference type="SUPFAM" id="SSF53383">
    <property type="entry name" value="PLP-dependent transferases"/>
    <property type="match status" value="1"/>
</dbReference>
<protein>
    <submittedName>
        <fullName evidence="9">GntR family transcriptional regulator/MocR family aminotransferase</fullName>
    </submittedName>
</protein>
<evidence type="ECO:0000313" key="10">
    <source>
        <dbReference type="Proteomes" id="UP000252415"/>
    </source>
</evidence>
<dbReference type="InterPro" id="IPR036390">
    <property type="entry name" value="WH_DNA-bd_sf"/>
</dbReference>
<dbReference type="Gene3D" id="3.40.640.10">
    <property type="entry name" value="Type I PLP-dependent aspartate aminotransferase-like (Major domain)"/>
    <property type="match status" value="1"/>
</dbReference>
<comment type="cofactor">
    <cofactor evidence="1">
        <name>pyridoxal 5'-phosphate</name>
        <dbReference type="ChEBI" id="CHEBI:597326"/>
    </cofactor>
</comment>
<dbReference type="InterPro" id="IPR015424">
    <property type="entry name" value="PyrdxlP-dep_Trfase"/>
</dbReference>
<evidence type="ECO:0000256" key="2">
    <source>
        <dbReference type="ARBA" id="ARBA00005384"/>
    </source>
</evidence>
<name>A0A368VYK8_9BACL</name>
<dbReference type="SMART" id="SM00345">
    <property type="entry name" value="HTH_GNTR"/>
    <property type="match status" value="1"/>
</dbReference>
<dbReference type="GO" id="GO:0003677">
    <property type="term" value="F:DNA binding"/>
    <property type="evidence" value="ECO:0007669"/>
    <property type="project" value="UniProtKB-KW"/>
</dbReference>
<dbReference type="AlphaFoldDB" id="A0A368VYK8"/>
<dbReference type="PANTHER" id="PTHR46577:SF1">
    <property type="entry name" value="HTH-TYPE TRANSCRIPTIONAL REGULATORY PROTEIN GABR"/>
    <property type="match status" value="1"/>
</dbReference>
<keyword evidence="4" id="KW-0663">Pyridoxal phosphate</keyword>
<dbReference type="InterPro" id="IPR051446">
    <property type="entry name" value="HTH_trans_reg/aminotransferase"/>
</dbReference>
<dbReference type="Proteomes" id="UP000252415">
    <property type="component" value="Unassembled WGS sequence"/>
</dbReference>
<dbReference type="GO" id="GO:0030170">
    <property type="term" value="F:pyridoxal phosphate binding"/>
    <property type="evidence" value="ECO:0007669"/>
    <property type="project" value="InterPro"/>
</dbReference>
<evidence type="ECO:0000256" key="4">
    <source>
        <dbReference type="ARBA" id="ARBA00022898"/>
    </source>
</evidence>
<dbReference type="InterPro" id="IPR015421">
    <property type="entry name" value="PyrdxlP-dep_Trfase_major"/>
</dbReference>
<keyword evidence="5" id="KW-0805">Transcription regulation</keyword>
<comment type="caution">
    <text evidence="9">The sequence shown here is derived from an EMBL/GenBank/DDBJ whole genome shotgun (WGS) entry which is preliminary data.</text>
</comment>
<evidence type="ECO:0000313" key="9">
    <source>
        <dbReference type="EMBL" id="RCW46497.1"/>
    </source>
</evidence>
<feature type="domain" description="HTH gntR-type" evidence="8">
    <location>
        <begin position="17"/>
        <end position="85"/>
    </location>
</feature>
<comment type="similarity">
    <text evidence="2">In the C-terminal section; belongs to the class-I pyridoxal-phosphate-dependent aminotransferase family.</text>
</comment>
<keyword evidence="3 9" id="KW-0032">Aminotransferase</keyword>
<keyword evidence="7" id="KW-0804">Transcription</keyword>
<accession>A0A368VYK8</accession>
<dbReference type="GO" id="GO:0008483">
    <property type="term" value="F:transaminase activity"/>
    <property type="evidence" value="ECO:0007669"/>
    <property type="project" value="UniProtKB-KW"/>
</dbReference>
<sequence length="475" mass="54000">MFAMLAIMPLLEKRSSTPLYMQLYKYIRDQIEAGALKQGECLPSIRQLALHLDLSKNTIEAAYQQLLAEGYVESKARNGFTILPVEELVRPSITAAESLTNNLVSNINGQPVQYDFRYGDMELRRFPYEIWKGCLVDAVSEKTNEILGYGHPLGNHRLRYEIAKYIYESRGVICEPDQMIICAGTQQAVSLLCQLLPLNKIQIGMEDPGYDGVKTIFRNHGCTFTPIPLEHDGLSIDHLQESAAKAVYVTPSHQFPLGMVLPVQKRIRLLQWALERDAIIFEDDYDSEFRYYGQPIPSLKALDSTERVIYMGTLSKSFLPAARLSYIVLPKSLMDSIQPELMAYNQPVSPIIQQAVMLFMSRGHFTKHIRRMRRMYQSKHKTLTSSIAKRMGERVEVIGDMSGLHLLLHVKGRNSDELIHLAEQNKCRVYSPQKHWNDPVQCPSGYIMLGFGGLEESEIEEGISLLSEAWFPTGH</sequence>
<evidence type="ECO:0000256" key="3">
    <source>
        <dbReference type="ARBA" id="ARBA00022576"/>
    </source>
</evidence>
<evidence type="ECO:0000256" key="5">
    <source>
        <dbReference type="ARBA" id="ARBA00023015"/>
    </source>
</evidence>
<dbReference type="PANTHER" id="PTHR46577">
    <property type="entry name" value="HTH-TYPE TRANSCRIPTIONAL REGULATORY PROTEIN GABR"/>
    <property type="match status" value="1"/>
</dbReference>
<dbReference type="CDD" id="cd00609">
    <property type="entry name" value="AAT_like"/>
    <property type="match status" value="1"/>
</dbReference>
<keyword evidence="6" id="KW-0238">DNA-binding</keyword>
<evidence type="ECO:0000256" key="6">
    <source>
        <dbReference type="ARBA" id="ARBA00023125"/>
    </source>
</evidence>
<dbReference type="InterPro" id="IPR004839">
    <property type="entry name" value="Aminotransferase_I/II_large"/>
</dbReference>
<gene>
    <name evidence="9" type="ORF">DFP97_109142</name>
</gene>
<organism evidence="9 10">
    <name type="scientific">Paenibacillus prosopidis</name>
    <dbReference type="NCBI Taxonomy" id="630520"/>
    <lineage>
        <taxon>Bacteria</taxon>
        <taxon>Bacillati</taxon>
        <taxon>Bacillota</taxon>
        <taxon>Bacilli</taxon>
        <taxon>Bacillales</taxon>
        <taxon>Paenibacillaceae</taxon>
        <taxon>Paenibacillus</taxon>
    </lineage>
</organism>
<dbReference type="PROSITE" id="PS50949">
    <property type="entry name" value="HTH_GNTR"/>
    <property type="match status" value="1"/>
</dbReference>
<dbReference type="InterPro" id="IPR036388">
    <property type="entry name" value="WH-like_DNA-bd_sf"/>
</dbReference>
<dbReference type="EMBL" id="QPJD01000009">
    <property type="protein sequence ID" value="RCW46497.1"/>
    <property type="molecule type" value="Genomic_DNA"/>
</dbReference>
<dbReference type="Gene3D" id="1.10.10.10">
    <property type="entry name" value="Winged helix-like DNA-binding domain superfamily/Winged helix DNA-binding domain"/>
    <property type="match status" value="1"/>
</dbReference>
<dbReference type="GO" id="GO:0003700">
    <property type="term" value="F:DNA-binding transcription factor activity"/>
    <property type="evidence" value="ECO:0007669"/>
    <property type="project" value="InterPro"/>
</dbReference>
<keyword evidence="10" id="KW-1185">Reference proteome</keyword>
<dbReference type="Pfam" id="PF00392">
    <property type="entry name" value="GntR"/>
    <property type="match status" value="1"/>
</dbReference>
<evidence type="ECO:0000259" key="8">
    <source>
        <dbReference type="PROSITE" id="PS50949"/>
    </source>
</evidence>
<dbReference type="Pfam" id="PF00155">
    <property type="entry name" value="Aminotran_1_2"/>
    <property type="match status" value="1"/>
</dbReference>
<evidence type="ECO:0000256" key="1">
    <source>
        <dbReference type="ARBA" id="ARBA00001933"/>
    </source>
</evidence>
<dbReference type="SUPFAM" id="SSF46785">
    <property type="entry name" value="Winged helix' DNA-binding domain"/>
    <property type="match status" value="1"/>
</dbReference>
<dbReference type="InterPro" id="IPR000524">
    <property type="entry name" value="Tscrpt_reg_HTH_GntR"/>
</dbReference>
<keyword evidence="9" id="KW-0808">Transferase</keyword>
<proteinExistence type="inferred from homology"/>
<dbReference type="CDD" id="cd07377">
    <property type="entry name" value="WHTH_GntR"/>
    <property type="match status" value="1"/>
</dbReference>